<name>A0A553NM24_9TELE</name>
<evidence type="ECO:0000313" key="1">
    <source>
        <dbReference type="EMBL" id="TRY66492.1"/>
    </source>
</evidence>
<keyword evidence="2" id="KW-1185">Reference proteome</keyword>
<reference evidence="1 2" key="1">
    <citation type="journal article" date="2019" name="Sci. Data">
        <title>Hybrid genome assembly and annotation of Danionella translucida.</title>
        <authorList>
            <person name="Kadobianskyi M."/>
            <person name="Schulze L."/>
            <person name="Schuelke M."/>
            <person name="Judkewitz B."/>
        </authorList>
    </citation>
    <scope>NUCLEOTIDE SEQUENCE [LARGE SCALE GENOMIC DNA]</scope>
    <source>
        <strain evidence="1 2">Bolton</strain>
    </source>
</reference>
<dbReference type="Proteomes" id="UP000316079">
    <property type="component" value="Unassembled WGS sequence"/>
</dbReference>
<comment type="caution">
    <text evidence="1">The sequence shown here is derived from an EMBL/GenBank/DDBJ whole genome shotgun (WGS) entry which is preliminary data.</text>
</comment>
<dbReference type="AlphaFoldDB" id="A0A553NM24"/>
<sequence>MHLSLQHPNASLTLDSSPYRSPSHSCTYLLSSPCDSRWNLLRLSCILSVETISAPNIQRTVSGRSVHVSEGFYKKFAVSPCNRKDPWRQKVEIRGQGRGFNVGHRCEINISVQEGATVNFNIPLRNRAGKAQPELVESALRFRLRGLVCSLEGIRWERNKYDRSLQDDKRLLRLQLDEIATNQSTDREGAFSVSAILPLSGPSPTLPSDSPEKGAEDLQIPPLRIVHLEKEEPRVAGWTRDMLSLTVPWLLNSLLFWRRDAERSAERKFELSWIRKQALIAGTRL</sequence>
<organism evidence="1 2">
    <name type="scientific">Danionella cerebrum</name>
    <dbReference type="NCBI Taxonomy" id="2873325"/>
    <lineage>
        <taxon>Eukaryota</taxon>
        <taxon>Metazoa</taxon>
        <taxon>Chordata</taxon>
        <taxon>Craniata</taxon>
        <taxon>Vertebrata</taxon>
        <taxon>Euteleostomi</taxon>
        <taxon>Actinopterygii</taxon>
        <taxon>Neopterygii</taxon>
        <taxon>Teleostei</taxon>
        <taxon>Ostariophysi</taxon>
        <taxon>Cypriniformes</taxon>
        <taxon>Danionidae</taxon>
        <taxon>Danioninae</taxon>
        <taxon>Danionella</taxon>
    </lineage>
</organism>
<gene>
    <name evidence="1" type="ORF">DNTS_005381</name>
</gene>
<accession>A0A553NM24</accession>
<protein>
    <submittedName>
        <fullName evidence="1">Uncharacterized protein</fullName>
    </submittedName>
</protein>
<evidence type="ECO:0000313" key="2">
    <source>
        <dbReference type="Proteomes" id="UP000316079"/>
    </source>
</evidence>
<proteinExistence type="predicted"/>
<dbReference type="EMBL" id="SRMA01026842">
    <property type="protein sequence ID" value="TRY66492.1"/>
    <property type="molecule type" value="Genomic_DNA"/>
</dbReference>